<dbReference type="AlphaFoldDB" id="A0AB34IR89"/>
<gene>
    <name evidence="2" type="ORF">AB1Y20_008755</name>
</gene>
<evidence type="ECO:0000313" key="2">
    <source>
        <dbReference type="EMBL" id="KAL1504991.1"/>
    </source>
</evidence>
<organism evidence="2 3">
    <name type="scientific">Prymnesium parvum</name>
    <name type="common">Toxic golden alga</name>
    <dbReference type="NCBI Taxonomy" id="97485"/>
    <lineage>
        <taxon>Eukaryota</taxon>
        <taxon>Haptista</taxon>
        <taxon>Haptophyta</taxon>
        <taxon>Prymnesiophyceae</taxon>
        <taxon>Prymnesiales</taxon>
        <taxon>Prymnesiaceae</taxon>
        <taxon>Prymnesium</taxon>
    </lineage>
</organism>
<feature type="region of interest" description="Disordered" evidence="1">
    <location>
        <begin position="75"/>
        <end position="103"/>
    </location>
</feature>
<name>A0AB34IR89_PRYPA</name>
<sequence length="124" mass="13270">MFNANEGPLFVAPAWTRPGREGRATAPSLSVEGLHGVLSSLPSVPERSRDGESPAAERRDSSCCVPECLSEGSFAQDALGATTRTEDLDDSSDDDECDSPKLHWAPSTRRRVLRGPRLTMLSGG</sequence>
<comment type="caution">
    <text evidence="2">The sequence shown here is derived from an EMBL/GenBank/DDBJ whole genome shotgun (WGS) entry which is preliminary data.</text>
</comment>
<reference evidence="2 3" key="1">
    <citation type="journal article" date="2024" name="Science">
        <title>Giant polyketide synthase enzymes in the biosynthesis of giant marine polyether toxins.</title>
        <authorList>
            <person name="Fallon T.R."/>
            <person name="Shende V.V."/>
            <person name="Wierzbicki I.H."/>
            <person name="Pendleton A.L."/>
            <person name="Watervoot N.F."/>
            <person name="Auber R.P."/>
            <person name="Gonzalez D.J."/>
            <person name="Wisecaver J.H."/>
            <person name="Moore B.S."/>
        </authorList>
    </citation>
    <scope>NUCLEOTIDE SEQUENCE [LARGE SCALE GENOMIC DNA]</scope>
    <source>
        <strain evidence="2 3">12B1</strain>
    </source>
</reference>
<feature type="compositionally biased region" description="Acidic residues" evidence="1">
    <location>
        <begin position="87"/>
        <end position="97"/>
    </location>
</feature>
<accession>A0AB34IR89</accession>
<keyword evidence="3" id="KW-1185">Reference proteome</keyword>
<dbReference type="Proteomes" id="UP001515480">
    <property type="component" value="Unassembled WGS sequence"/>
</dbReference>
<proteinExistence type="predicted"/>
<evidence type="ECO:0000313" key="3">
    <source>
        <dbReference type="Proteomes" id="UP001515480"/>
    </source>
</evidence>
<dbReference type="EMBL" id="JBGBPQ010000019">
    <property type="protein sequence ID" value="KAL1504991.1"/>
    <property type="molecule type" value="Genomic_DNA"/>
</dbReference>
<protein>
    <submittedName>
        <fullName evidence="2">Uncharacterized protein</fullName>
    </submittedName>
</protein>
<feature type="region of interest" description="Disordered" evidence="1">
    <location>
        <begin position="1"/>
        <end position="62"/>
    </location>
</feature>
<evidence type="ECO:0000256" key="1">
    <source>
        <dbReference type="SAM" id="MobiDB-lite"/>
    </source>
</evidence>
<feature type="compositionally biased region" description="Basic and acidic residues" evidence="1">
    <location>
        <begin position="46"/>
        <end position="61"/>
    </location>
</feature>